<evidence type="ECO:0000313" key="2">
    <source>
        <dbReference type="EMBL" id="GGI98026.1"/>
    </source>
</evidence>
<sequence length="384" mass="42413">MRIAIFSETFLPNTDGVVTRLCATLCHLAELGHDVLLVAPAGGPQAYAGAAVVGVPPFSFPLYPGKRFARPWPWVGRRLQAFDPDVIHAVNPGFLSFAAIYYARRLRRPLVMSYHTHIPAYARFYRLPWLEPWLWRAFRAIHNQAAVNLCPSRATMADLEARGFERLALWERGLDTRLFSPAKRSMAMRRRLLGGAASGKVLLYVGRIAAEKGLAKLAAALDRLPDEVHLALVGDGPHKAAVERALAGRRVTFLGYLFGEELAAAYASADGFVFPSTTETLGLVLLEAMASGLPVMAADAPASREVLHRGRAGVLFHPDDPDDTARAMRTILYDDAVRETLCAYAQAVVQRLDWRRTTEDLVRHYEAVLAMHRAPMRPQALAGR</sequence>
<evidence type="ECO:0000313" key="3">
    <source>
        <dbReference type="Proteomes" id="UP000637695"/>
    </source>
</evidence>
<comment type="caution">
    <text evidence="2">The sequence shown here is derived from an EMBL/GenBank/DDBJ whole genome shotgun (WGS) entry which is preliminary data.</text>
</comment>
<dbReference type="GO" id="GO:0016758">
    <property type="term" value="F:hexosyltransferase activity"/>
    <property type="evidence" value="ECO:0007669"/>
    <property type="project" value="TreeGrafter"/>
</dbReference>
<evidence type="ECO:0000259" key="1">
    <source>
        <dbReference type="Pfam" id="PF13439"/>
    </source>
</evidence>
<dbReference type="Gene3D" id="3.40.50.2000">
    <property type="entry name" value="Glycogen Phosphorylase B"/>
    <property type="match status" value="2"/>
</dbReference>
<accession>A0A917K281</accession>
<gene>
    <name evidence="2" type="ORF">GCM10010885_04560</name>
</gene>
<dbReference type="PANTHER" id="PTHR45947:SF3">
    <property type="entry name" value="SULFOQUINOVOSYL TRANSFERASE SQD2"/>
    <property type="match status" value="1"/>
</dbReference>
<dbReference type="SUPFAM" id="SSF53756">
    <property type="entry name" value="UDP-Glycosyltransferase/glycogen phosphorylase"/>
    <property type="match status" value="1"/>
</dbReference>
<dbReference type="AlphaFoldDB" id="A0A917K281"/>
<reference evidence="2" key="1">
    <citation type="journal article" date="2014" name="Int. J. Syst. Evol. Microbiol.">
        <title>Complete genome sequence of Corynebacterium casei LMG S-19264T (=DSM 44701T), isolated from a smear-ripened cheese.</title>
        <authorList>
            <consortium name="US DOE Joint Genome Institute (JGI-PGF)"/>
            <person name="Walter F."/>
            <person name="Albersmeier A."/>
            <person name="Kalinowski J."/>
            <person name="Ruckert C."/>
        </authorList>
    </citation>
    <scope>NUCLEOTIDE SEQUENCE</scope>
    <source>
        <strain evidence="2">JCM 18487</strain>
    </source>
</reference>
<proteinExistence type="predicted"/>
<dbReference type="EMBL" id="BMOY01000004">
    <property type="protein sequence ID" value="GGI98026.1"/>
    <property type="molecule type" value="Genomic_DNA"/>
</dbReference>
<feature type="domain" description="Glycosyltransferase subfamily 4-like N-terminal" evidence="1">
    <location>
        <begin position="15"/>
        <end position="177"/>
    </location>
</feature>
<dbReference type="Proteomes" id="UP000637695">
    <property type="component" value="Unassembled WGS sequence"/>
</dbReference>
<name>A0A917K281_9BACL</name>
<protein>
    <submittedName>
        <fullName evidence="2">Glycosyl transferase</fullName>
    </submittedName>
</protein>
<keyword evidence="2" id="KW-0808">Transferase</keyword>
<dbReference type="PANTHER" id="PTHR45947">
    <property type="entry name" value="SULFOQUINOVOSYL TRANSFERASE SQD2"/>
    <property type="match status" value="1"/>
</dbReference>
<dbReference type="Pfam" id="PF13692">
    <property type="entry name" value="Glyco_trans_1_4"/>
    <property type="match status" value="1"/>
</dbReference>
<dbReference type="InterPro" id="IPR050194">
    <property type="entry name" value="Glycosyltransferase_grp1"/>
</dbReference>
<organism evidence="2 3">
    <name type="scientific">Alicyclobacillus cellulosilyticus</name>
    <dbReference type="NCBI Taxonomy" id="1003997"/>
    <lineage>
        <taxon>Bacteria</taxon>
        <taxon>Bacillati</taxon>
        <taxon>Bacillota</taxon>
        <taxon>Bacilli</taxon>
        <taxon>Bacillales</taxon>
        <taxon>Alicyclobacillaceae</taxon>
        <taxon>Alicyclobacillus</taxon>
    </lineage>
</organism>
<dbReference type="RefSeq" id="WP_188880907.1">
    <property type="nucleotide sequence ID" value="NZ_BMOY01000004.1"/>
</dbReference>
<dbReference type="InterPro" id="IPR028098">
    <property type="entry name" value="Glyco_trans_4-like_N"/>
</dbReference>
<dbReference type="CDD" id="cd03814">
    <property type="entry name" value="GT4-like"/>
    <property type="match status" value="1"/>
</dbReference>
<dbReference type="Pfam" id="PF13439">
    <property type="entry name" value="Glyco_transf_4"/>
    <property type="match status" value="1"/>
</dbReference>
<keyword evidence="3" id="KW-1185">Reference proteome</keyword>
<reference evidence="2" key="2">
    <citation type="submission" date="2020-09" db="EMBL/GenBank/DDBJ databases">
        <authorList>
            <person name="Sun Q."/>
            <person name="Ohkuma M."/>
        </authorList>
    </citation>
    <scope>NUCLEOTIDE SEQUENCE</scope>
    <source>
        <strain evidence="2">JCM 18487</strain>
    </source>
</reference>